<dbReference type="PANTHER" id="PTHR45527:SF10">
    <property type="entry name" value="PYOCHELIN SYNTHASE PCHF"/>
    <property type="match status" value="1"/>
</dbReference>
<dbReference type="InterPro" id="IPR010071">
    <property type="entry name" value="AA_adenyl_dom"/>
</dbReference>
<dbReference type="Pfam" id="PF00975">
    <property type="entry name" value="Thioesterase"/>
    <property type="match status" value="1"/>
</dbReference>
<evidence type="ECO:0000313" key="7">
    <source>
        <dbReference type="EMBL" id="RBO83600.1"/>
    </source>
</evidence>
<dbReference type="InterPro" id="IPR001031">
    <property type="entry name" value="Thioesterase"/>
</dbReference>
<dbReference type="InterPro" id="IPR042099">
    <property type="entry name" value="ANL_N_sf"/>
</dbReference>
<dbReference type="Gene3D" id="3.30.559.10">
    <property type="entry name" value="Chloramphenicol acetyltransferase-like domain"/>
    <property type="match status" value="1"/>
</dbReference>
<dbReference type="GO" id="GO:0031177">
    <property type="term" value="F:phosphopantetheine binding"/>
    <property type="evidence" value="ECO:0007669"/>
    <property type="project" value="TreeGrafter"/>
</dbReference>
<dbReference type="InterPro" id="IPR029058">
    <property type="entry name" value="AB_hydrolase_fold"/>
</dbReference>
<dbReference type="InterPro" id="IPR009081">
    <property type="entry name" value="PP-bd_ACP"/>
</dbReference>
<dbReference type="STRING" id="1210090.GCA_001613185_04131"/>
<dbReference type="SMART" id="SM00824">
    <property type="entry name" value="PKS_TE"/>
    <property type="match status" value="1"/>
</dbReference>
<evidence type="ECO:0000256" key="4">
    <source>
        <dbReference type="ARBA" id="ARBA00022553"/>
    </source>
</evidence>
<dbReference type="Gene3D" id="1.10.1200.10">
    <property type="entry name" value="ACP-like"/>
    <property type="match status" value="1"/>
</dbReference>
<dbReference type="InterPro" id="IPR045851">
    <property type="entry name" value="AMP-bd_C_sf"/>
</dbReference>
<dbReference type="InterPro" id="IPR000873">
    <property type="entry name" value="AMP-dep_synth/lig_dom"/>
</dbReference>
<evidence type="ECO:0000256" key="1">
    <source>
        <dbReference type="ARBA" id="ARBA00001957"/>
    </source>
</evidence>
<keyword evidence="3" id="KW-0596">Phosphopantetheine</keyword>
<dbReference type="Gene3D" id="3.30.300.30">
    <property type="match status" value="1"/>
</dbReference>
<dbReference type="SUPFAM" id="SSF52777">
    <property type="entry name" value="CoA-dependent acyltransferases"/>
    <property type="match status" value="2"/>
</dbReference>
<dbReference type="PROSITE" id="PS50075">
    <property type="entry name" value="CARRIER"/>
    <property type="match status" value="1"/>
</dbReference>
<dbReference type="AlphaFoldDB" id="A0A366D0J1"/>
<dbReference type="SUPFAM" id="SSF47336">
    <property type="entry name" value="ACP-like"/>
    <property type="match status" value="1"/>
</dbReference>
<evidence type="ECO:0000256" key="3">
    <source>
        <dbReference type="ARBA" id="ARBA00022450"/>
    </source>
</evidence>
<gene>
    <name evidence="7" type="ORF">DFR74_11824</name>
</gene>
<comment type="pathway">
    <text evidence="2">Siderophore biosynthesis.</text>
</comment>
<dbReference type="Pfam" id="PF13193">
    <property type="entry name" value="AMP-binding_C"/>
    <property type="match status" value="1"/>
</dbReference>
<dbReference type="PROSITE" id="PS00455">
    <property type="entry name" value="AMP_BINDING"/>
    <property type="match status" value="1"/>
</dbReference>
<evidence type="ECO:0000313" key="8">
    <source>
        <dbReference type="Proteomes" id="UP000252586"/>
    </source>
</evidence>
<dbReference type="Pfam" id="PF00668">
    <property type="entry name" value="Condensation"/>
    <property type="match status" value="1"/>
</dbReference>
<dbReference type="CDD" id="cd12114">
    <property type="entry name" value="A_NRPS_TlmIV_like"/>
    <property type="match status" value="1"/>
</dbReference>
<comment type="caution">
    <text evidence="7">The sequence shown here is derived from an EMBL/GenBank/DDBJ whole genome shotgun (WGS) entry which is preliminary data.</text>
</comment>
<evidence type="ECO:0000256" key="5">
    <source>
        <dbReference type="ARBA" id="ARBA00022598"/>
    </source>
</evidence>
<dbReference type="NCBIfam" id="TIGR01733">
    <property type="entry name" value="AA-adenyl-dom"/>
    <property type="match status" value="1"/>
</dbReference>
<sequence length="1266" mass="137791">MPIALHRHAISTDAPSLLPFPISDMQKLLMVGASDGMQNSVRPHLYLERERAGLDVRRYERAVNATLARHLDVLVTVTTDLELRPIEEFVPLTVGYTDLTGVEPAAAQRELDRLRDEMSTRPLPFDRWPWLEFHATRYGDDRVRLHINFSNFFLDLYSGASLLHEIDRLYDDPAAPPAETGPTLREATLALAAVEAGPLGKRARGYWMDRLDSLPEPPPLPLVHNDGRHGGLRRRQLELGAPEWSTVKTIAGELGLTPSAVLLAVYAEVIAQFSGSRHFLLTNLMTRRLIPATARVFGNFSSVYPLEVDWRGELTFLERCRVLQRQLLRDFARTHTGGLDVLEALSRARSAPGSAVCPFVVAAGLTAGPQERVGFSRLETPQALVDHQFWELDGGSLWVVWDVLESAFPPGFLDEMCSAYERLLRRFASEPDAWQEPVGTLVEPRVLDLRDAATPVHPAPSELLTDLLPTYAAERPGHTAAIGLERSLTRTELHSAAKALAARLQSSGVVPGDLVAVILPKSIEQIVAVHAVLLAGGAYVPIDPAWPRERRDALLSIAEISSAITEFELPGIRCLSPQGDDTGEPAPVSVAQSDLAYVIYTSGSTGTPKGVALNHLGPLNTIVDIKRRFGITDDDIVFAVSALHFDLSVFDVFCGATLVLPDPDDPTPGSWLRLLRTHHVTVWNSAPGLMQLLVEAADGVTLPALRLVLLSGDWIPVTLPDRIRRIAPNAEVISLGGATEASIWSIYHRIGAVDPSWTSIPYGRPLANQPWYILDELGLPAPTWTTGELHIGGIGLATGYLGDPDKTDAAFVRHRETGERIYRTGDLGRYLPGGEIELIGRADQQVKIQGWRIEPGEIEHALLAEAGVRDAAVLACDSPTGKRLIGYVTPDDLDVTALRTALAERLPAPLVPADLIALDRLPVTGNGKLDRRALLALRPDPAVTTREPVAPRTPREAALFAIWASVLGIDAFGVEDDFFDLGGHSFAALQVVTRIRQQLGVDAALGTLLTARTIAALAEGLARPDSALVTLDSHGTRTPCFFVHPAGGTVFAYRDLAARLDRPCHAFQVVAPLPATVAEFAARYRAELRRVQPHGPYVVGGWSSGAAIALELAAELEREGEHVEQLVIFDAPAPATMPAPDHATLRAWFAEDLGGTDPGGDLDHLFAVFSRVVLAARTYPGRPVRAPIRLLRAVDGRVSEFDGYPDVEGSWGWDRFARNGVEVIAARGTHLTMFDHGAALAAILDEEAPEPMHQRNRNAHTESHLG</sequence>
<dbReference type="SUPFAM" id="SSF53474">
    <property type="entry name" value="alpha/beta-Hydrolases"/>
    <property type="match status" value="1"/>
</dbReference>
<organism evidence="7 8">
    <name type="scientific">Nocardia puris</name>
    <dbReference type="NCBI Taxonomy" id="208602"/>
    <lineage>
        <taxon>Bacteria</taxon>
        <taxon>Bacillati</taxon>
        <taxon>Actinomycetota</taxon>
        <taxon>Actinomycetes</taxon>
        <taxon>Mycobacteriales</taxon>
        <taxon>Nocardiaceae</taxon>
        <taxon>Nocardia</taxon>
    </lineage>
</organism>
<comment type="cofactor">
    <cofactor evidence="1">
        <name>pantetheine 4'-phosphate</name>
        <dbReference type="ChEBI" id="CHEBI:47942"/>
    </cofactor>
</comment>
<feature type="domain" description="Carrier" evidence="6">
    <location>
        <begin position="950"/>
        <end position="1025"/>
    </location>
</feature>
<keyword evidence="5" id="KW-0436">Ligase</keyword>
<dbReference type="FunFam" id="1.10.1200.10:FF:000016">
    <property type="entry name" value="Non-ribosomal peptide synthase"/>
    <property type="match status" value="1"/>
</dbReference>
<accession>A0A366D0J1</accession>
<dbReference type="UniPathway" id="UPA00011"/>
<dbReference type="InterPro" id="IPR020802">
    <property type="entry name" value="TesA-like"/>
</dbReference>
<keyword evidence="8" id="KW-1185">Reference proteome</keyword>
<dbReference type="InterPro" id="IPR001242">
    <property type="entry name" value="Condensation_dom"/>
</dbReference>
<dbReference type="GO" id="GO:0044550">
    <property type="term" value="P:secondary metabolite biosynthetic process"/>
    <property type="evidence" value="ECO:0007669"/>
    <property type="project" value="TreeGrafter"/>
</dbReference>
<dbReference type="EMBL" id="QNRE01000018">
    <property type="protein sequence ID" value="RBO83600.1"/>
    <property type="molecule type" value="Genomic_DNA"/>
</dbReference>
<dbReference type="InterPro" id="IPR025110">
    <property type="entry name" value="AMP-bd_C"/>
</dbReference>
<dbReference type="GO" id="GO:0008610">
    <property type="term" value="P:lipid biosynthetic process"/>
    <property type="evidence" value="ECO:0007669"/>
    <property type="project" value="UniProtKB-ARBA"/>
</dbReference>
<evidence type="ECO:0000259" key="6">
    <source>
        <dbReference type="PROSITE" id="PS50075"/>
    </source>
</evidence>
<dbReference type="Pfam" id="PF00550">
    <property type="entry name" value="PP-binding"/>
    <property type="match status" value="1"/>
</dbReference>
<dbReference type="Gene3D" id="3.40.50.1820">
    <property type="entry name" value="alpha/beta hydrolase"/>
    <property type="match status" value="1"/>
</dbReference>
<dbReference type="Gene3D" id="3.30.559.30">
    <property type="entry name" value="Nonribosomal peptide synthetase, condensation domain"/>
    <property type="match status" value="1"/>
</dbReference>
<dbReference type="GO" id="GO:0072330">
    <property type="term" value="P:monocarboxylic acid biosynthetic process"/>
    <property type="evidence" value="ECO:0007669"/>
    <property type="project" value="UniProtKB-ARBA"/>
</dbReference>
<dbReference type="Pfam" id="PF00501">
    <property type="entry name" value="AMP-binding"/>
    <property type="match status" value="1"/>
</dbReference>
<dbReference type="SUPFAM" id="SSF56801">
    <property type="entry name" value="Acetyl-CoA synthetase-like"/>
    <property type="match status" value="1"/>
</dbReference>
<name>A0A366D0J1_9NOCA</name>
<dbReference type="Proteomes" id="UP000252586">
    <property type="component" value="Unassembled WGS sequence"/>
</dbReference>
<dbReference type="InterPro" id="IPR023213">
    <property type="entry name" value="CAT-like_dom_sf"/>
</dbReference>
<dbReference type="PANTHER" id="PTHR45527">
    <property type="entry name" value="NONRIBOSOMAL PEPTIDE SYNTHETASE"/>
    <property type="match status" value="1"/>
</dbReference>
<dbReference type="Gene3D" id="3.40.50.12780">
    <property type="entry name" value="N-terminal domain of ligase-like"/>
    <property type="match status" value="1"/>
</dbReference>
<evidence type="ECO:0000256" key="2">
    <source>
        <dbReference type="ARBA" id="ARBA00004924"/>
    </source>
</evidence>
<dbReference type="GO" id="GO:0016874">
    <property type="term" value="F:ligase activity"/>
    <property type="evidence" value="ECO:0007669"/>
    <property type="project" value="UniProtKB-KW"/>
</dbReference>
<dbReference type="GO" id="GO:0043041">
    <property type="term" value="P:amino acid activation for nonribosomal peptide biosynthetic process"/>
    <property type="evidence" value="ECO:0007669"/>
    <property type="project" value="TreeGrafter"/>
</dbReference>
<reference evidence="7 8" key="1">
    <citation type="submission" date="2018-06" db="EMBL/GenBank/DDBJ databases">
        <title>Genomic Encyclopedia of Type Strains, Phase IV (KMG-IV): sequencing the most valuable type-strain genomes for metagenomic binning, comparative biology and taxonomic classification.</title>
        <authorList>
            <person name="Goeker M."/>
        </authorList>
    </citation>
    <scope>NUCLEOTIDE SEQUENCE [LARGE SCALE GENOMIC DNA]</scope>
    <source>
        <strain evidence="7 8">DSM 44599</strain>
    </source>
</reference>
<protein>
    <submittedName>
        <fullName evidence="7">Amino acid adenylation domain-containing protein</fullName>
    </submittedName>
</protein>
<dbReference type="InterPro" id="IPR036736">
    <property type="entry name" value="ACP-like_sf"/>
</dbReference>
<dbReference type="InterPro" id="IPR020845">
    <property type="entry name" value="AMP-binding_CS"/>
</dbReference>
<proteinExistence type="predicted"/>
<dbReference type="GO" id="GO:0005737">
    <property type="term" value="C:cytoplasm"/>
    <property type="evidence" value="ECO:0007669"/>
    <property type="project" value="TreeGrafter"/>
</dbReference>
<keyword evidence="4" id="KW-0597">Phosphoprotein</keyword>